<protein>
    <submittedName>
        <fullName evidence="1">Uncharacterized protein</fullName>
    </submittedName>
</protein>
<accession>A0ABS8V8A7</accession>
<organism evidence="1 2">
    <name type="scientific">Datura stramonium</name>
    <name type="common">Jimsonweed</name>
    <name type="synonym">Common thornapple</name>
    <dbReference type="NCBI Taxonomy" id="4076"/>
    <lineage>
        <taxon>Eukaryota</taxon>
        <taxon>Viridiplantae</taxon>
        <taxon>Streptophyta</taxon>
        <taxon>Embryophyta</taxon>
        <taxon>Tracheophyta</taxon>
        <taxon>Spermatophyta</taxon>
        <taxon>Magnoliopsida</taxon>
        <taxon>eudicotyledons</taxon>
        <taxon>Gunneridae</taxon>
        <taxon>Pentapetalae</taxon>
        <taxon>asterids</taxon>
        <taxon>lamiids</taxon>
        <taxon>Solanales</taxon>
        <taxon>Solanaceae</taxon>
        <taxon>Solanoideae</taxon>
        <taxon>Datureae</taxon>
        <taxon>Datura</taxon>
    </lineage>
</organism>
<feature type="non-terminal residue" evidence="1">
    <location>
        <position position="1"/>
    </location>
</feature>
<sequence>ERPIVVPNESLSWSLGGVELELGGLFRPDRWDDESSCCSTGHSMISQVCRFEERVKIPVVAMSPEHESSGNPMTH</sequence>
<gene>
    <name evidence="1" type="ORF">HAX54_030889</name>
</gene>
<comment type="caution">
    <text evidence="1">The sequence shown here is derived from an EMBL/GenBank/DDBJ whole genome shotgun (WGS) entry which is preliminary data.</text>
</comment>
<proteinExistence type="predicted"/>
<keyword evidence="2" id="KW-1185">Reference proteome</keyword>
<evidence type="ECO:0000313" key="1">
    <source>
        <dbReference type="EMBL" id="MCD9643423.1"/>
    </source>
</evidence>
<dbReference type="EMBL" id="JACEIK010003882">
    <property type="protein sequence ID" value="MCD9643423.1"/>
    <property type="molecule type" value="Genomic_DNA"/>
</dbReference>
<evidence type="ECO:0000313" key="2">
    <source>
        <dbReference type="Proteomes" id="UP000823775"/>
    </source>
</evidence>
<dbReference type="Proteomes" id="UP000823775">
    <property type="component" value="Unassembled WGS sequence"/>
</dbReference>
<reference evidence="1 2" key="1">
    <citation type="journal article" date="2021" name="BMC Genomics">
        <title>Datura genome reveals duplications of psychoactive alkaloid biosynthetic genes and high mutation rate following tissue culture.</title>
        <authorList>
            <person name="Rajewski A."/>
            <person name="Carter-House D."/>
            <person name="Stajich J."/>
            <person name="Litt A."/>
        </authorList>
    </citation>
    <scope>NUCLEOTIDE SEQUENCE [LARGE SCALE GENOMIC DNA]</scope>
    <source>
        <strain evidence="1">AR-01</strain>
    </source>
</reference>
<name>A0ABS8V8A7_DATST</name>